<dbReference type="HOGENOM" id="CLU_1541939_0_0_1"/>
<feature type="transmembrane region" description="Helical" evidence="1">
    <location>
        <begin position="18"/>
        <end position="35"/>
    </location>
</feature>
<accession>E0VKC0</accession>
<reference evidence="3" key="3">
    <citation type="submission" date="2021-02" db="UniProtKB">
        <authorList>
            <consortium name="EnsemblMetazoa"/>
        </authorList>
    </citation>
    <scope>IDENTIFICATION</scope>
    <source>
        <strain evidence="3">USDA</strain>
    </source>
</reference>
<reference evidence="2" key="1">
    <citation type="submission" date="2007-04" db="EMBL/GenBank/DDBJ databases">
        <title>Annotation of Pediculus humanus corporis strain USDA.</title>
        <authorList>
            <person name="Kirkness E."/>
            <person name="Hannick L."/>
            <person name="Hass B."/>
            <person name="Bruggner R."/>
            <person name="Lawson D."/>
            <person name="Bidwell S."/>
            <person name="Joardar V."/>
            <person name="Caler E."/>
            <person name="Walenz B."/>
            <person name="Inman J."/>
            <person name="Schobel S."/>
            <person name="Galinsky K."/>
            <person name="Amedeo P."/>
            <person name="Strausberg R."/>
        </authorList>
    </citation>
    <scope>NUCLEOTIDE SEQUENCE</scope>
    <source>
        <strain evidence="2">USDA</strain>
    </source>
</reference>
<evidence type="ECO:0000313" key="3">
    <source>
        <dbReference type="EnsemblMetazoa" id="PHUM259830-PA"/>
    </source>
</evidence>
<feature type="transmembrane region" description="Helical" evidence="1">
    <location>
        <begin position="115"/>
        <end position="136"/>
    </location>
</feature>
<keyword evidence="1" id="KW-0812">Transmembrane</keyword>
<evidence type="ECO:0000256" key="1">
    <source>
        <dbReference type="SAM" id="Phobius"/>
    </source>
</evidence>
<dbReference type="Proteomes" id="UP000009046">
    <property type="component" value="Unassembled WGS sequence"/>
</dbReference>
<name>E0VKC0_PEDHC</name>
<dbReference type="AlphaFoldDB" id="E0VKC0"/>
<dbReference type="CTD" id="8235375"/>
<dbReference type="EnsemblMetazoa" id="PHUM259830-RA">
    <property type="protein sequence ID" value="PHUM259830-PA"/>
    <property type="gene ID" value="PHUM259830"/>
</dbReference>
<reference evidence="2" key="2">
    <citation type="submission" date="2007-04" db="EMBL/GenBank/DDBJ databases">
        <title>The genome of the human body louse.</title>
        <authorList>
            <consortium name="The Human Body Louse Genome Consortium"/>
            <person name="Kirkness E."/>
            <person name="Walenz B."/>
            <person name="Hass B."/>
            <person name="Bruggner R."/>
            <person name="Strausberg R."/>
        </authorList>
    </citation>
    <scope>NUCLEOTIDE SEQUENCE</scope>
    <source>
        <strain evidence="2">USDA</strain>
    </source>
</reference>
<dbReference type="KEGG" id="phu:Phum_PHUM259830"/>
<feature type="transmembrane region" description="Helical" evidence="1">
    <location>
        <begin position="148"/>
        <end position="173"/>
    </location>
</feature>
<dbReference type="InParanoid" id="E0VKC0"/>
<dbReference type="RefSeq" id="XP_002426564.1">
    <property type="nucleotide sequence ID" value="XM_002426519.1"/>
</dbReference>
<dbReference type="VEuPathDB" id="VectorBase:PHUM259830"/>
<dbReference type="GeneID" id="8235375"/>
<organism>
    <name type="scientific">Pediculus humanus subsp. corporis</name>
    <name type="common">Body louse</name>
    <dbReference type="NCBI Taxonomy" id="121224"/>
    <lineage>
        <taxon>Eukaryota</taxon>
        <taxon>Metazoa</taxon>
        <taxon>Ecdysozoa</taxon>
        <taxon>Arthropoda</taxon>
        <taxon>Hexapoda</taxon>
        <taxon>Insecta</taxon>
        <taxon>Pterygota</taxon>
        <taxon>Neoptera</taxon>
        <taxon>Paraneoptera</taxon>
        <taxon>Psocodea</taxon>
        <taxon>Troctomorpha</taxon>
        <taxon>Phthiraptera</taxon>
        <taxon>Anoplura</taxon>
        <taxon>Pediculidae</taxon>
        <taxon>Pediculus</taxon>
    </lineage>
</organism>
<keyword evidence="1" id="KW-1133">Transmembrane helix</keyword>
<keyword evidence="1" id="KW-0472">Membrane</keyword>
<keyword evidence="4" id="KW-1185">Reference proteome</keyword>
<evidence type="ECO:0000313" key="4">
    <source>
        <dbReference type="Proteomes" id="UP000009046"/>
    </source>
</evidence>
<feature type="transmembrane region" description="Helical" evidence="1">
    <location>
        <begin position="47"/>
        <end position="68"/>
    </location>
</feature>
<gene>
    <name evidence="3" type="primary">8235375</name>
    <name evidence="2" type="ORF">Phum_PHUM259830</name>
</gene>
<protein>
    <recommendedName>
        <fullName evidence="5">Transmembrane protein</fullName>
    </recommendedName>
</protein>
<proteinExistence type="predicted"/>
<sequence>MSVQLGATVVLEVSSRNASWVTIGIFGGLIYGFMTTSGDGENAGGRIFSCALIGGAVMGIIGNILLWANIVETPSCLLSQKQGGKTLRMGGEGNSKSKMLKNYTTELKIEVIDGLLTGAIIGTLITLINFSIHFLFGRRRGPRFPERIFRGALQGGMMGCLLRTVLTFFKLYIQ</sequence>
<evidence type="ECO:0000313" key="2">
    <source>
        <dbReference type="EMBL" id="EEB13826.1"/>
    </source>
</evidence>
<dbReference type="EMBL" id="DS235241">
    <property type="protein sequence ID" value="EEB13826.1"/>
    <property type="molecule type" value="Genomic_DNA"/>
</dbReference>
<evidence type="ECO:0008006" key="5">
    <source>
        <dbReference type="Google" id="ProtNLM"/>
    </source>
</evidence>
<dbReference type="EMBL" id="AAZO01003007">
    <property type="status" value="NOT_ANNOTATED_CDS"/>
    <property type="molecule type" value="Genomic_DNA"/>
</dbReference>